<dbReference type="EMBL" id="CM045765">
    <property type="protein sequence ID" value="KAI7999685.1"/>
    <property type="molecule type" value="Genomic_DNA"/>
</dbReference>
<reference evidence="1 2" key="1">
    <citation type="journal article" date="2022" name="Plant J.">
        <title>Chromosome-level genome of Camellia lanceoleosa provides a valuable resource for understanding genome evolution and self-incompatibility.</title>
        <authorList>
            <person name="Gong W."/>
            <person name="Xiao S."/>
            <person name="Wang L."/>
            <person name="Liao Z."/>
            <person name="Chang Y."/>
            <person name="Mo W."/>
            <person name="Hu G."/>
            <person name="Li W."/>
            <person name="Zhao G."/>
            <person name="Zhu H."/>
            <person name="Hu X."/>
            <person name="Ji K."/>
            <person name="Xiang X."/>
            <person name="Song Q."/>
            <person name="Yuan D."/>
            <person name="Jin S."/>
            <person name="Zhang L."/>
        </authorList>
    </citation>
    <scope>NUCLEOTIDE SEQUENCE [LARGE SCALE GENOMIC DNA]</scope>
    <source>
        <strain evidence="1">SQ_2022a</strain>
    </source>
</reference>
<accession>A0ACC0GHP0</accession>
<evidence type="ECO:0000313" key="2">
    <source>
        <dbReference type="Proteomes" id="UP001060215"/>
    </source>
</evidence>
<comment type="caution">
    <text evidence="1">The sequence shown here is derived from an EMBL/GenBank/DDBJ whole genome shotgun (WGS) entry which is preliminary data.</text>
</comment>
<organism evidence="1 2">
    <name type="scientific">Camellia lanceoleosa</name>
    <dbReference type="NCBI Taxonomy" id="1840588"/>
    <lineage>
        <taxon>Eukaryota</taxon>
        <taxon>Viridiplantae</taxon>
        <taxon>Streptophyta</taxon>
        <taxon>Embryophyta</taxon>
        <taxon>Tracheophyta</taxon>
        <taxon>Spermatophyta</taxon>
        <taxon>Magnoliopsida</taxon>
        <taxon>eudicotyledons</taxon>
        <taxon>Gunneridae</taxon>
        <taxon>Pentapetalae</taxon>
        <taxon>asterids</taxon>
        <taxon>Ericales</taxon>
        <taxon>Theaceae</taxon>
        <taxon>Camellia</taxon>
    </lineage>
</organism>
<gene>
    <name evidence="1" type="ORF">LOK49_LG09G02197</name>
</gene>
<sequence>MYAWGVVLSLSFPFPSNEASSSNLKRAEMCSVTRPLVDTVHGVVYFRKGSQTELKLDAGVLLCSYISSEQILYYLEVFSEVMN</sequence>
<dbReference type="Proteomes" id="UP001060215">
    <property type="component" value="Chromosome 8"/>
</dbReference>
<protein>
    <submittedName>
        <fullName evidence="1">Uncharacterized protein</fullName>
    </submittedName>
</protein>
<evidence type="ECO:0000313" key="1">
    <source>
        <dbReference type="EMBL" id="KAI7999685.1"/>
    </source>
</evidence>
<proteinExistence type="predicted"/>
<keyword evidence="2" id="KW-1185">Reference proteome</keyword>
<name>A0ACC0GHP0_9ERIC</name>